<feature type="transmembrane region" description="Helical" evidence="7">
    <location>
        <begin position="174"/>
        <end position="196"/>
    </location>
</feature>
<dbReference type="PROSITE" id="PS50283">
    <property type="entry name" value="NA_SOLUT_SYMP_3"/>
    <property type="match status" value="1"/>
</dbReference>
<comment type="similarity">
    <text evidence="2 6">Belongs to the sodium:solute symporter (SSF) (TC 2.A.21) family.</text>
</comment>
<dbReference type="Ensembl" id="ENSCSAVT00000003896.1">
    <property type="protein sequence ID" value="ENSCSAVP00000003839.1"/>
    <property type="gene ID" value="ENSCSAVG00000002270.1"/>
</dbReference>
<keyword evidence="5 7" id="KW-0472">Membrane</keyword>
<dbReference type="eggNOG" id="KOG2349">
    <property type="taxonomic scope" value="Eukaryota"/>
</dbReference>
<name>H2YEU1_CIOSA</name>
<feature type="transmembrane region" description="Helical" evidence="7">
    <location>
        <begin position="143"/>
        <end position="168"/>
    </location>
</feature>
<feature type="transmembrane region" description="Helical" evidence="7">
    <location>
        <begin position="475"/>
        <end position="495"/>
    </location>
</feature>
<evidence type="ECO:0000256" key="7">
    <source>
        <dbReference type="SAM" id="Phobius"/>
    </source>
</evidence>
<evidence type="ECO:0000313" key="8">
    <source>
        <dbReference type="Ensembl" id="ENSCSAVP00000003839.1"/>
    </source>
</evidence>
<dbReference type="Proteomes" id="UP000007875">
    <property type="component" value="Unassembled WGS sequence"/>
</dbReference>
<feature type="transmembrane region" description="Helical" evidence="7">
    <location>
        <begin position="548"/>
        <end position="569"/>
    </location>
</feature>
<keyword evidence="3 7" id="KW-0812">Transmembrane</keyword>
<dbReference type="GO" id="GO:0005412">
    <property type="term" value="F:D-glucose:sodium symporter activity"/>
    <property type="evidence" value="ECO:0007669"/>
    <property type="project" value="TreeGrafter"/>
</dbReference>
<keyword evidence="4 7" id="KW-1133">Transmembrane helix</keyword>
<reference evidence="8" key="2">
    <citation type="submission" date="2025-08" db="UniProtKB">
        <authorList>
            <consortium name="Ensembl"/>
        </authorList>
    </citation>
    <scope>IDENTIFICATION</scope>
</reference>
<dbReference type="Pfam" id="PF00474">
    <property type="entry name" value="SSF"/>
    <property type="match status" value="2"/>
</dbReference>
<dbReference type="InParanoid" id="H2YEU1"/>
<evidence type="ECO:0000256" key="1">
    <source>
        <dbReference type="ARBA" id="ARBA00004141"/>
    </source>
</evidence>
<feature type="transmembrane region" description="Helical" evidence="7">
    <location>
        <begin position="57"/>
        <end position="76"/>
    </location>
</feature>
<dbReference type="PANTHER" id="PTHR11819:SF196">
    <property type="entry name" value="SODIUM_GLUCOSE COTRANSPORTER 4"/>
    <property type="match status" value="1"/>
</dbReference>
<evidence type="ECO:0000313" key="9">
    <source>
        <dbReference type="Proteomes" id="UP000007875"/>
    </source>
</evidence>
<feature type="transmembrane region" description="Helical" evidence="7">
    <location>
        <begin position="313"/>
        <end position="334"/>
    </location>
</feature>
<dbReference type="InterPro" id="IPR001734">
    <property type="entry name" value="Na/solute_symporter"/>
</dbReference>
<dbReference type="GO" id="GO:0005886">
    <property type="term" value="C:plasma membrane"/>
    <property type="evidence" value="ECO:0007669"/>
    <property type="project" value="TreeGrafter"/>
</dbReference>
<feature type="transmembrane region" description="Helical" evidence="7">
    <location>
        <begin position="507"/>
        <end position="528"/>
    </location>
</feature>
<feature type="transmembrane region" description="Helical" evidence="7">
    <location>
        <begin position="444"/>
        <end position="463"/>
    </location>
</feature>
<evidence type="ECO:0000256" key="2">
    <source>
        <dbReference type="ARBA" id="ARBA00006434"/>
    </source>
</evidence>
<accession>H2YEU1</accession>
<feature type="transmembrane region" description="Helical" evidence="7">
    <location>
        <begin position="25"/>
        <end position="45"/>
    </location>
</feature>
<keyword evidence="9" id="KW-1185">Reference proteome</keyword>
<sequence length="577" mass="62949">HNAIEATSFGVTTEAYVKDKANLEVVDIVIVIIYIVATFAVGIWASFGGFRGTLESYFLAGKNIFWLPVGASIFASNIGSGHFIGLAGAGATGGIAIGSFEWIAPYNILMLGWMFLPIYLACGVFTMPEYLHRRFGGIRLRLTLSVISLALYVLTKIAVDLYAGALFIQQAFNINLYLAIVSLLVITAIYTILGGLKAVIYTDTMQTAIMLIGGILLMIMSFIEVGGYENLKTLYMQAIPQTTLDILASGNTTSCGIPREDAFHLFRDPINSDLPWPGMIFGIYFLGSWYWCTDQVIVQRAIAAKSLNHAKAGCLMAAVLKILPMYMIVMTGMISRVLFPNEVACAEPSECLRVCGNEQGCSNIAYPKLVLEILPSGIYETYIICLVPGAGKANSYILGLRGIMIAAMLSALMSSLTSIFNSTSTVFTIDVWKRIRKAATEKEMLIVGKLTVCVLVVVSILWIPVLLSSAGGQLYIYLQSIQSALGPPIFVLYLFGIAWPRVNEQGAFWGLISGFTVGVIRLVLDFTFGVPGCNQDETRPWIVSRVNYLHVSPIVFLISSVVTLVVSYCTKPLSRDQ</sequence>
<protein>
    <submittedName>
        <fullName evidence="8">Uncharacterized protein</fullName>
    </submittedName>
</protein>
<evidence type="ECO:0000256" key="4">
    <source>
        <dbReference type="ARBA" id="ARBA00022989"/>
    </source>
</evidence>
<dbReference type="Gene3D" id="1.20.1730.10">
    <property type="entry name" value="Sodium/glucose cotransporter"/>
    <property type="match status" value="1"/>
</dbReference>
<feature type="transmembrane region" description="Helical" evidence="7">
    <location>
        <begin position="403"/>
        <end position="432"/>
    </location>
</feature>
<reference evidence="8" key="3">
    <citation type="submission" date="2025-09" db="UniProtKB">
        <authorList>
            <consortium name="Ensembl"/>
        </authorList>
    </citation>
    <scope>IDENTIFICATION</scope>
</reference>
<feature type="transmembrane region" description="Helical" evidence="7">
    <location>
        <begin position="110"/>
        <end position="131"/>
    </location>
</feature>
<dbReference type="InterPro" id="IPR038377">
    <property type="entry name" value="Na/Glc_symporter_sf"/>
</dbReference>
<dbReference type="GeneTree" id="ENSGT00940000157690"/>
<dbReference type="PANTHER" id="PTHR11819">
    <property type="entry name" value="SOLUTE CARRIER FAMILY 5"/>
    <property type="match status" value="1"/>
</dbReference>
<feature type="transmembrane region" description="Helical" evidence="7">
    <location>
        <begin position="274"/>
        <end position="292"/>
    </location>
</feature>
<evidence type="ECO:0000256" key="5">
    <source>
        <dbReference type="ARBA" id="ARBA00023136"/>
    </source>
</evidence>
<dbReference type="OMA" id="YETYIIC"/>
<evidence type="ECO:0000256" key="6">
    <source>
        <dbReference type="RuleBase" id="RU362091"/>
    </source>
</evidence>
<organism evidence="8 9">
    <name type="scientific">Ciona savignyi</name>
    <name type="common">Pacific transparent sea squirt</name>
    <dbReference type="NCBI Taxonomy" id="51511"/>
    <lineage>
        <taxon>Eukaryota</taxon>
        <taxon>Metazoa</taxon>
        <taxon>Chordata</taxon>
        <taxon>Tunicata</taxon>
        <taxon>Ascidiacea</taxon>
        <taxon>Phlebobranchia</taxon>
        <taxon>Cionidae</taxon>
        <taxon>Ciona</taxon>
    </lineage>
</organism>
<dbReference type="AlphaFoldDB" id="H2YEU1"/>
<dbReference type="NCBIfam" id="TIGR00813">
    <property type="entry name" value="sss"/>
    <property type="match status" value="1"/>
</dbReference>
<comment type="subcellular location">
    <subcellularLocation>
        <location evidence="1">Membrane</location>
        <topology evidence="1">Multi-pass membrane protein</topology>
    </subcellularLocation>
</comment>
<feature type="transmembrane region" description="Helical" evidence="7">
    <location>
        <begin position="208"/>
        <end position="228"/>
    </location>
</feature>
<proteinExistence type="inferred from homology"/>
<reference evidence="9" key="1">
    <citation type="submission" date="2003-08" db="EMBL/GenBank/DDBJ databases">
        <authorList>
            <person name="Birren B."/>
            <person name="Nusbaum C."/>
            <person name="Abebe A."/>
            <person name="Abouelleil A."/>
            <person name="Adekoya E."/>
            <person name="Ait-zahra M."/>
            <person name="Allen N."/>
            <person name="Allen T."/>
            <person name="An P."/>
            <person name="Anderson M."/>
            <person name="Anderson S."/>
            <person name="Arachchi H."/>
            <person name="Armbruster J."/>
            <person name="Bachantsang P."/>
            <person name="Baldwin J."/>
            <person name="Barry A."/>
            <person name="Bayul T."/>
            <person name="Blitshsteyn B."/>
            <person name="Bloom T."/>
            <person name="Blye J."/>
            <person name="Boguslavskiy L."/>
            <person name="Borowsky M."/>
            <person name="Boukhgalter B."/>
            <person name="Brunache A."/>
            <person name="Butler J."/>
            <person name="Calixte N."/>
            <person name="Calvo S."/>
            <person name="Camarata J."/>
            <person name="Campo K."/>
            <person name="Chang J."/>
            <person name="Cheshatsang Y."/>
            <person name="Citroen M."/>
            <person name="Collymore A."/>
            <person name="Considine T."/>
            <person name="Cook A."/>
            <person name="Cooke P."/>
            <person name="Corum B."/>
            <person name="Cuomo C."/>
            <person name="David R."/>
            <person name="Dawoe T."/>
            <person name="Degray S."/>
            <person name="Dodge S."/>
            <person name="Dooley K."/>
            <person name="Dorje P."/>
            <person name="Dorjee K."/>
            <person name="Dorris L."/>
            <person name="Duffey N."/>
            <person name="Dupes A."/>
            <person name="Elkins T."/>
            <person name="Engels R."/>
            <person name="Erickson J."/>
            <person name="Farina A."/>
            <person name="Faro S."/>
            <person name="Ferreira P."/>
            <person name="Fischer H."/>
            <person name="Fitzgerald M."/>
            <person name="Foley K."/>
            <person name="Gage D."/>
            <person name="Galagan J."/>
            <person name="Gearin G."/>
            <person name="Gnerre S."/>
            <person name="Gnirke A."/>
            <person name="Goyette A."/>
            <person name="Graham J."/>
            <person name="Grandbois E."/>
            <person name="Gyaltsen K."/>
            <person name="Hafez N."/>
            <person name="Hagopian D."/>
            <person name="Hagos B."/>
            <person name="Hall J."/>
            <person name="Hatcher B."/>
            <person name="Heller A."/>
            <person name="Higgins H."/>
            <person name="Honan T."/>
            <person name="Horn A."/>
            <person name="Houde N."/>
            <person name="Hughes L."/>
            <person name="Hulme W."/>
            <person name="Husby E."/>
            <person name="Iliev I."/>
            <person name="Jaffe D."/>
            <person name="Jones C."/>
            <person name="Kamal M."/>
            <person name="Kamat A."/>
            <person name="Kamvysselis M."/>
            <person name="Karlsson E."/>
            <person name="Kells C."/>
            <person name="Kieu A."/>
            <person name="Kisner P."/>
            <person name="Kodira C."/>
            <person name="Kulbokas E."/>
            <person name="Labutti K."/>
            <person name="Lama D."/>
            <person name="Landers T."/>
            <person name="Leger J."/>
            <person name="Levine S."/>
            <person name="Lewis D."/>
            <person name="Lewis T."/>
            <person name="Lindblad-toh K."/>
            <person name="Liu X."/>
            <person name="Lokyitsang T."/>
            <person name="Lokyitsang Y."/>
            <person name="Lucien O."/>
            <person name="Lui A."/>
            <person name="Ma L.J."/>
            <person name="Mabbitt R."/>
            <person name="Macdonald J."/>
            <person name="Maclean C."/>
            <person name="Major J."/>
            <person name="Manning J."/>
            <person name="Marabella R."/>
            <person name="Maru K."/>
            <person name="Matthews C."/>
            <person name="Mauceli E."/>
            <person name="Mccarthy M."/>
            <person name="Mcdonough S."/>
            <person name="Mcghee T."/>
            <person name="Meldrim J."/>
            <person name="Meneus L."/>
            <person name="Mesirov J."/>
            <person name="Mihalev A."/>
            <person name="Mihova T."/>
            <person name="Mikkelsen T."/>
            <person name="Mlenga V."/>
            <person name="Moru K."/>
            <person name="Mozes J."/>
            <person name="Mulrain L."/>
            <person name="Munson G."/>
            <person name="Naylor J."/>
            <person name="Newes C."/>
            <person name="Nguyen C."/>
            <person name="Nguyen N."/>
            <person name="Nguyen T."/>
            <person name="Nicol R."/>
            <person name="Nielsen C."/>
            <person name="Nizzari M."/>
            <person name="Norbu C."/>
            <person name="Norbu N."/>
            <person name="O'donnell P."/>
            <person name="Okoawo O."/>
            <person name="O'leary S."/>
            <person name="Omotosho B."/>
            <person name="O'neill K."/>
            <person name="Osman S."/>
            <person name="Parker S."/>
            <person name="Perrin D."/>
            <person name="Phunkhang P."/>
            <person name="Piqani B."/>
            <person name="Purcell S."/>
            <person name="Rachupka T."/>
            <person name="Ramasamy U."/>
            <person name="Rameau R."/>
            <person name="Ray V."/>
            <person name="Raymond C."/>
            <person name="Retta R."/>
            <person name="Richardson S."/>
            <person name="Rise C."/>
            <person name="Rodriguez J."/>
            <person name="Rogers J."/>
            <person name="Rogov P."/>
            <person name="Rutman M."/>
            <person name="Schupbach R."/>
            <person name="Seaman C."/>
            <person name="Settipalli S."/>
            <person name="Sharpe T."/>
            <person name="Sheridan J."/>
            <person name="Sherpa N."/>
            <person name="Shi J."/>
            <person name="Smirnov S."/>
            <person name="Smith C."/>
            <person name="Sougnez C."/>
            <person name="Spencer B."/>
            <person name="Stalker J."/>
            <person name="Stange-thomann N."/>
            <person name="Stavropoulos S."/>
            <person name="Stetson K."/>
            <person name="Stone C."/>
            <person name="Stone S."/>
            <person name="Stubbs M."/>
            <person name="Talamas J."/>
            <person name="Tchuinga P."/>
            <person name="Tenzing P."/>
            <person name="Tesfaye S."/>
            <person name="Theodore J."/>
            <person name="Thoulutsang Y."/>
            <person name="Topham K."/>
            <person name="Towey S."/>
            <person name="Tsamla T."/>
            <person name="Tsomo N."/>
            <person name="Vallee D."/>
            <person name="Vassiliev H."/>
            <person name="Venkataraman V."/>
            <person name="Vinson J."/>
            <person name="Vo A."/>
            <person name="Wade C."/>
            <person name="Wang S."/>
            <person name="Wangchuk T."/>
            <person name="Wangdi T."/>
            <person name="Whittaker C."/>
            <person name="Wilkinson J."/>
            <person name="Wu Y."/>
            <person name="Wyman D."/>
            <person name="Yadav S."/>
            <person name="Yang S."/>
            <person name="Yang X."/>
            <person name="Yeager S."/>
            <person name="Yee E."/>
            <person name="Young G."/>
            <person name="Zainoun J."/>
            <person name="Zembeck L."/>
            <person name="Zimmer A."/>
            <person name="Zody M."/>
            <person name="Lander E."/>
        </authorList>
    </citation>
    <scope>NUCLEOTIDE SEQUENCE [LARGE SCALE GENOMIC DNA]</scope>
</reference>
<evidence type="ECO:0000256" key="3">
    <source>
        <dbReference type="ARBA" id="ARBA00022692"/>
    </source>
</evidence>